<proteinExistence type="predicted"/>
<dbReference type="EMBL" id="BSUZ01000001">
    <property type="protein sequence ID" value="GMA88962.1"/>
    <property type="molecule type" value="Genomic_DNA"/>
</dbReference>
<gene>
    <name evidence="1" type="ORF">GCM10025868_42120</name>
</gene>
<comment type="caution">
    <text evidence="1">The sequence shown here is derived from an EMBL/GenBank/DDBJ whole genome shotgun (WGS) entry which is preliminary data.</text>
</comment>
<organism evidence="1 2">
    <name type="scientific">Angustibacter aerolatus</name>
    <dbReference type="NCBI Taxonomy" id="1162965"/>
    <lineage>
        <taxon>Bacteria</taxon>
        <taxon>Bacillati</taxon>
        <taxon>Actinomycetota</taxon>
        <taxon>Actinomycetes</taxon>
        <taxon>Kineosporiales</taxon>
        <taxon>Kineosporiaceae</taxon>
    </lineage>
</organism>
<name>A0ABQ6JL17_9ACTN</name>
<sequence>MAGDPGLAERFLALIDPLRWPEGGLDDADVREIRRIKARVESERLPRGADPNLHLARARRAGRRRVDRAACCRRSTPTRCPACGTRAP</sequence>
<evidence type="ECO:0000313" key="1">
    <source>
        <dbReference type="EMBL" id="GMA88962.1"/>
    </source>
</evidence>
<accession>A0ABQ6JL17</accession>
<protein>
    <submittedName>
        <fullName evidence="1">Uncharacterized protein</fullName>
    </submittedName>
</protein>
<dbReference type="Proteomes" id="UP001157017">
    <property type="component" value="Unassembled WGS sequence"/>
</dbReference>
<evidence type="ECO:0000313" key="2">
    <source>
        <dbReference type="Proteomes" id="UP001157017"/>
    </source>
</evidence>
<keyword evidence="2" id="KW-1185">Reference proteome</keyword>
<reference evidence="2" key="1">
    <citation type="journal article" date="2019" name="Int. J. Syst. Evol. Microbiol.">
        <title>The Global Catalogue of Microorganisms (GCM) 10K type strain sequencing project: providing services to taxonomists for standard genome sequencing and annotation.</title>
        <authorList>
            <consortium name="The Broad Institute Genomics Platform"/>
            <consortium name="The Broad Institute Genome Sequencing Center for Infectious Disease"/>
            <person name="Wu L."/>
            <person name="Ma J."/>
        </authorList>
    </citation>
    <scope>NUCLEOTIDE SEQUENCE [LARGE SCALE GENOMIC DNA]</scope>
    <source>
        <strain evidence="2">NBRC 108730</strain>
    </source>
</reference>